<organism evidence="10 11">
    <name type="scientific">Chondrus crispus</name>
    <name type="common">Carrageen Irish moss</name>
    <name type="synonym">Polymorpha crispa</name>
    <dbReference type="NCBI Taxonomy" id="2769"/>
    <lineage>
        <taxon>Eukaryota</taxon>
        <taxon>Rhodophyta</taxon>
        <taxon>Florideophyceae</taxon>
        <taxon>Rhodymeniophycidae</taxon>
        <taxon>Gigartinales</taxon>
        <taxon>Gigartinaceae</taxon>
        <taxon>Chondrus</taxon>
    </lineage>
</organism>
<dbReference type="AlphaFoldDB" id="R7QGH3"/>
<dbReference type="GO" id="GO:0019788">
    <property type="term" value="F:NEDD8 transferase activity"/>
    <property type="evidence" value="ECO:0007669"/>
    <property type="project" value="UniProtKB-ARBA"/>
</dbReference>
<accession>R7QGH3</accession>
<comment type="similarity">
    <text evidence="7">Belongs to the ubiquitin-conjugating enzyme family.</text>
</comment>
<evidence type="ECO:0000256" key="2">
    <source>
        <dbReference type="ARBA" id="ARBA00022679"/>
    </source>
</evidence>
<reference evidence="11" key="1">
    <citation type="journal article" date="2013" name="Proc. Natl. Acad. Sci. U.S.A.">
        <title>Genome structure and metabolic features in the red seaweed Chondrus crispus shed light on evolution of the Archaeplastida.</title>
        <authorList>
            <person name="Collen J."/>
            <person name="Porcel B."/>
            <person name="Carre W."/>
            <person name="Ball S.G."/>
            <person name="Chaparro C."/>
            <person name="Tonon T."/>
            <person name="Barbeyron T."/>
            <person name="Michel G."/>
            <person name="Noel B."/>
            <person name="Valentin K."/>
            <person name="Elias M."/>
            <person name="Artiguenave F."/>
            <person name="Arun A."/>
            <person name="Aury J.M."/>
            <person name="Barbosa-Neto J.F."/>
            <person name="Bothwell J.H."/>
            <person name="Bouget F.Y."/>
            <person name="Brillet L."/>
            <person name="Cabello-Hurtado F."/>
            <person name="Capella-Gutierrez S."/>
            <person name="Charrier B."/>
            <person name="Cladiere L."/>
            <person name="Cock J.M."/>
            <person name="Coelho S.M."/>
            <person name="Colleoni C."/>
            <person name="Czjzek M."/>
            <person name="Da Silva C."/>
            <person name="Delage L."/>
            <person name="Denoeud F."/>
            <person name="Deschamps P."/>
            <person name="Dittami S.M."/>
            <person name="Gabaldon T."/>
            <person name="Gachon C.M."/>
            <person name="Groisillier A."/>
            <person name="Herve C."/>
            <person name="Jabbari K."/>
            <person name="Katinka M."/>
            <person name="Kloareg B."/>
            <person name="Kowalczyk N."/>
            <person name="Labadie K."/>
            <person name="Leblanc C."/>
            <person name="Lopez P.J."/>
            <person name="McLachlan D.H."/>
            <person name="Meslet-Cladiere L."/>
            <person name="Moustafa A."/>
            <person name="Nehr Z."/>
            <person name="Nyvall Collen P."/>
            <person name="Panaud O."/>
            <person name="Partensky F."/>
            <person name="Poulain J."/>
            <person name="Rensing S.A."/>
            <person name="Rousvoal S."/>
            <person name="Samson G."/>
            <person name="Symeonidi A."/>
            <person name="Weissenbach J."/>
            <person name="Zambounis A."/>
            <person name="Wincker P."/>
            <person name="Boyen C."/>
        </authorList>
    </citation>
    <scope>NUCLEOTIDE SEQUENCE [LARGE SCALE GENOMIC DNA]</scope>
    <source>
        <strain evidence="11">cv. Stackhouse</strain>
    </source>
</reference>
<keyword evidence="3 7" id="KW-0547">Nucleotide-binding</keyword>
<evidence type="ECO:0000256" key="8">
    <source>
        <dbReference type="SAM" id="MobiDB-lite"/>
    </source>
</evidence>
<dbReference type="EMBL" id="HG001856">
    <property type="protein sequence ID" value="CDF37622.1"/>
    <property type="molecule type" value="Genomic_DNA"/>
</dbReference>
<dbReference type="FunFam" id="3.10.110.10:FF:000005">
    <property type="entry name" value="NEDD8-conjugating enzyme Ubc12"/>
    <property type="match status" value="1"/>
</dbReference>
<feature type="domain" description="UBC core" evidence="9">
    <location>
        <begin position="24"/>
        <end position="168"/>
    </location>
</feature>
<evidence type="ECO:0000256" key="4">
    <source>
        <dbReference type="ARBA" id="ARBA00022786"/>
    </source>
</evidence>
<dbReference type="InterPro" id="IPR000608">
    <property type="entry name" value="UBC"/>
</dbReference>
<sequence>MFRLKQQAKESRTRKETGVHATRAGQIRVQKDVSELDIPPSTEVSFPDPDDIMNFNISLSPEEGYYASGTFEFTVHVPDDYPHKPPKVKCTTLIYHPNIDLEGNVCLNILRQDWNPVLSLSSVLYGLQLLFLEPNPDDPLNKDAAELLKRDRYEFQRNVTIAVRGGYVAGTYFPSARRR</sequence>
<dbReference type="KEGG" id="ccp:CHC_T00009159001"/>
<dbReference type="PROSITE" id="PS50127">
    <property type="entry name" value="UBC_2"/>
    <property type="match status" value="1"/>
</dbReference>
<proteinExistence type="inferred from homology"/>
<dbReference type="PROSITE" id="PS00183">
    <property type="entry name" value="UBC_1"/>
    <property type="match status" value="1"/>
</dbReference>
<dbReference type="Pfam" id="PF00179">
    <property type="entry name" value="UQ_con"/>
    <property type="match status" value="1"/>
</dbReference>
<dbReference type="Gramene" id="CDF37622">
    <property type="protein sequence ID" value="CDF37622"/>
    <property type="gene ID" value="CHC_T00009159001"/>
</dbReference>
<dbReference type="RefSeq" id="XP_005717493.1">
    <property type="nucleotide sequence ID" value="XM_005717436.1"/>
</dbReference>
<keyword evidence="2" id="KW-0808">Transferase</keyword>
<feature type="region of interest" description="Disordered" evidence="8">
    <location>
        <begin position="1"/>
        <end position="22"/>
    </location>
</feature>
<evidence type="ECO:0000256" key="1">
    <source>
        <dbReference type="ARBA" id="ARBA00005032"/>
    </source>
</evidence>
<gene>
    <name evidence="10" type="ORF">CHC_T00009159001</name>
</gene>
<dbReference type="CDD" id="cd23794">
    <property type="entry name" value="UBCc_UBE2F_UBE2M"/>
    <property type="match status" value="1"/>
</dbReference>
<comment type="pathway">
    <text evidence="1">Protein modification; protein neddylation.</text>
</comment>
<protein>
    <submittedName>
        <fullName evidence="10">Ubiquitin-conjugating enzyme E2M</fullName>
    </submittedName>
</protein>
<dbReference type="OMA" id="YDNIVSP"/>
<dbReference type="STRING" id="2769.R7QGH3"/>
<dbReference type="GO" id="GO:0005524">
    <property type="term" value="F:ATP binding"/>
    <property type="evidence" value="ECO:0007669"/>
    <property type="project" value="UniProtKB-UniRule"/>
</dbReference>
<evidence type="ECO:0000256" key="3">
    <source>
        <dbReference type="ARBA" id="ARBA00022741"/>
    </source>
</evidence>
<keyword evidence="4 7" id="KW-0833">Ubl conjugation pathway</keyword>
<evidence type="ECO:0000313" key="10">
    <source>
        <dbReference type="EMBL" id="CDF37622.1"/>
    </source>
</evidence>
<keyword evidence="5 7" id="KW-0067">ATP-binding</keyword>
<evidence type="ECO:0000256" key="7">
    <source>
        <dbReference type="RuleBase" id="RU362109"/>
    </source>
</evidence>
<dbReference type="PANTHER" id="PTHR24068">
    <property type="entry name" value="UBIQUITIN-CONJUGATING ENZYME E2"/>
    <property type="match status" value="1"/>
</dbReference>
<evidence type="ECO:0000259" key="9">
    <source>
        <dbReference type="PROSITE" id="PS50127"/>
    </source>
</evidence>
<evidence type="ECO:0000313" key="11">
    <source>
        <dbReference type="Proteomes" id="UP000012073"/>
    </source>
</evidence>
<dbReference type="PhylomeDB" id="R7QGH3"/>
<dbReference type="InterPro" id="IPR023313">
    <property type="entry name" value="UBQ-conjugating_AS"/>
</dbReference>
<dbReference type="InterPro" id="IPR016135">
    <property type="entry name" value="UBQ-conjugating_enzyme/RWD"/>
</dbReference>
<keyword evidence="11" id="KW-1185">Reference proteome</keyword>
<dbReference type="Gene3D" id="3.10.110.10">
    <property type="entry name" value="Ubiquitin Conjugating Enzyme"/>
    <property type="match status" value="1"/>
</dbReference>
<evidence type="ECO:0000256" key="5">
    <source>
        <dbReference type="ARBA" id="ARBA00022840"/>
    </source>
</evidence>
<dbReference type="SUPFAM" id="SSF54495">
    <property type="entry name" value="UBC-like"/>
    <property type="match status" value="1"/>
</dbReference>
<dbReference type="Proteomes" id="UP000012073">
    <property type="component" value="Unassembled WGS sequence"/>
</dbReference>
<dbReference type="GeneID" id="17325209"/>
<feature type="active site" description="Glycyl thioester intermediate" evidence="6">
    <location>
        <position position="106"/>
    </location>
</feature>
<name>R7QGH3_CHOCR</name>
<feature type="compositionally biased region" description="Basic and acidic residues" evidence="8">
    <location>
        <begin position="7"/>
        <end position="18"/>
    </location>
</feature>
<dbReference type="OrthoDB" id="10249039at2759"/>
<evidence type="ECO:0000256" key="6">
    <source>
        <dbReference type="PROSITE-ProRule" id="PRU10133"/>
    </source>
</evidence>
<dbReference type="SMART" id="SM00212">
    <property type="entry name" value="UBCc"/>
    <property type="match status" value="1"/>
</dbReference>